<dbReference type="GO" id="GO:0032259">
    <property type="term" value="P:methylation"/>
    <property type="evidence" value="ECO:0007669"/>
    <property type="project" value="UniProtKB-KW"/>
</dbReference>
<dbReference type="PIRSF" id="PIRSF000412">
    <property type="entry name" value="SHMT"/>
    <property type="match status" value="1"/>
</dbReference>
<accession>A0A1H0IJC3</accession>
<protein>
    <submittedName>
        <fullName evidence="6">Glycine hydroxymethyltransferase</fullName>
    </submittedName>
</protein>
<comment type="similarity">
    <text evidence="2">Belongs to the SHMT family.</text>
</comment>
<feature type="modified residue" description="N6-(pyridoxal phosphate)lysine" evidence="4">
    <location>
        <position position="255"/>
    </location>
</feature>
<dbReference type="OrthoDB" id="9803871at2"/>
<evidence type="ECO:0000256" key="1">
    <source>
        <dbReference type="ARBA" id="ARBA00001933"/>
    </source>
</evidence>
<dbReference type="InterPro" id="IPR039429">
    <property type="entry name" value="SHMT-like_dom"/>
</dbReference>
<evidence type="ECO:0000256" key="3">
    <source>
        <dbReference type="ARBA" id="ARBA00022898"/>
    </source>
</evidence>
<dbReference type="PANTHER" id="PTHR11680">
    <property type="entry name" value="SERINE HYDROXYMETHYLTRANSFERASE"/>
    <property type="match status" value="1"/>
</dbReference>
<keyword evidence="7" id="KW-1185">Reference proteome</keyword>
<evidence type="ECO:0000256" key="4">
    <source>
        <dbReference type="PIRSR" id="PIRSR000412-50"/>
    </source>
</evidence>
<evidence type="ECO:0000259" key="5">
    <source>
        <dbReference type="Pfam" id="PF00464"/>
    </source>
</evidence>
<dbReference type="GO" id="GO:0005737">
    <property type="term" value="C:cytoplasm"/>
    <property type="evidence" value="ECO:0007669"/>
    <property type="project" value="TreeGrafter"/>
</dbReference>
<dbReference type="InterPro" id="IPR049943">
    <property type="entry name" value="Ser_HO-MeTrfase-like"/>
</dbReference>
<dbReference type="Pfam" id="PF00464">
    <property type="entry name" value="SHMT"/>
    <property type="match status" value="1"/>
</dbReference>
<dbReference type="InterPro" id="IPR015421">
    <property type="entry name" value="PyrdxlP-dep_Trfase_major"/>
</dbReference>
<dbReference type="InterPro" id="IPR015422">
    <property type="entry name" value="PyrdxlP-dep_Trfase_small"/>
</dbReference>
<organism evidence="6 7">
    <name type="scientific">Nocardioides szechwanensis</name>
    <dbReference type="NCBI Taxonomy" id="1005944"/>
    <lineage>
        <taxon>Bacteria</taxon>
        <taxon>Bacillati</taxon>
        <taxon>Actinomycetota</taxon>
        <taxon>Actinomycetes</taxon>
        <taxon>Propionibacteriales</taxon>
        <taxon>Nocardioidaceae</taxon>
        <taxon>Nocardioides</taxon>
    </lineage>
</organism>
<evidence type="ECO:0000313" key="6">
    <source>
        <dbReference type="EMBL" id="SDO31390.1"/>
    </source>
</evidence>
<dbReference type="GO" id="GO:0008168">
    <property type="term" value="F:methyltransferase activity"/>
    <property type="evidence" value="ECO:0007669"/>
    <property type="project" value="UniProtKB-KW"/>
</dbReference>
<dbReference type="Gene3D" id="3.90.1150.10">
    <property type="entry name" value="Aspartate Aminotransferase, domain 1"/>
    <property type="match status" value="1"/>
</dbReference>
<dbReference type="InterPro" id="IPR001085">
    <property type="entry name" value="Ser_HO-MeTrfase"/>
</dbReference>
<dbReference type="AlphaFoldDB" id="A0A1H0IJC3"/>
<gene>
    <name evidence="6" type="ORF">SAMN05192576_3816</name>
</gene>
<comment type="cofactor">
    <cofactor evidence="1 4">
        <name>pyridoxal 5'-phosphate</name>
        <dbReference type="ChEBI" id="CHEBI:597326"/>
    </cofactor>
</comment>
<dbReference type="GO" id="GO:0035999">
    <property type="term" value="P:tetrahydrofolate interconversion"/>
    <property type="evidence" value="ECO:0007669"/>
    <property type="project" value="InterPro"/>
</dbReference>
<dbReference type="GO" id="GO:0004372">
    <property type="term" value="F:glycine hydroxymethyltransferase activity"/>
    <property type="evidence" value="ECO:0007669"/>
    <property type="project" value="InterPro"/>
</dbReference>
<dbReference type="PANTHER" id="PTHR11680:SF35">
    <property type="entry name" value="SERINE HYDROXYMETHYLTRANSFERASE 1"/>
    <property type="match status" value="1"/>
</dbReference>
<dbReference type="GO" id="GO:0019264">
    <property type="term" value="P:glycine biosynthetic process from serine"/>
    <property type="evidence" value="ECO:0007669"/>
    <property type="project" value="InterPro"/>
</dbReference>
<dbReference type="InterPro" id="IPR015424">
    <property type="entry name" value="PyrdxlP-dep_Trfase"/>
</dbReference>
<evidence type="ECO:0000256" key="2">
    <source>
        <dbReference type="ARBA" id="ARBA00006376"/>
    </source>
</evidence>
<dbReference type="GO" id="GO:0030170">
    <property type="term" value="F:pyridoxal phosphate binding"/>
    <property type="evidence" value="ECO:0007669"/>
    <property type="project" value="InterPro"/>
</dbReference>
<evidence type="ECO:0000313" key="7">
    <source>
        <dbReference type="Proteomes" id="UP000199004"/>
    </source>
</evidence>
<feature type="domain" description="Serine hydroxymethyltransferase-like" evidence="5">
    <location>
        <begin position="44"/>
        <end position="410"/>
    </location>
</feature>
<keyword evidence="6" id="KW-0808">Transferase</keyword>
<dbReference type="EMBL" id="FNIC01000007">
    <property type="protein sequence ID" value="SDO31390.1"/>
    <property type="molecule type" value="Genomic_DNA"/>
</dbReference>
<proteinExistence type="inferred from homology"/>
<dbReference type="SUPFAM" id="SSF53383">
    <property type="entry name" value="PLP-dependent transferases"/>
    <property type="match status" value="1"/>
</dbReference>
<sequence>MTHALQHRPWVPAASEALVADLAARAADASPAEALAEIDRLVAENDRIHNVETLNLNPATNLMNPRAEALLSARLGSRASLGYPGEKYETGLEAIERIEVLAAELAAEVFGASYAEIRVPSGAVANLYAFLVTCEPGDTIIAPPPSIGGHVTHHAGGSAGMYRLRTVEAPVDPQAFTVDLPRLRDLAHEVRPRLITLGASLNLYPHPVSAVREIADEVGAKVLFDAAHVCGLVAGGAWPNPLDEGAHLMTMSTYKSLGGPPSGLIVTNDAELAQRLDAVAYPGLTANFDAAKAAALAVTMVDWKVAGAAYAARMVETAAALAEGLERRDVALYRGAHGPTRSHQLAALAEPFGGGQRASQRLRRANLLTCGIGLPVAEVPGDNNGLRLGTPEVARLGMTAADMDDLAGFVAAGLDPATDPASVGPKVTQWRAQFSGVHFTADLPG</sequence>
<keyword evidence="6" id="KW-0489">Methyltransferase</keyword>
<reference evidence="6 7" key="1">
    <citation type="submission" date="2016-10" db="EMBL/GenBank/DDBJ databases">
        <authorList>
            <person name="de Groot N.N."/>
        </authorList>
    </citation>
    <scope>NUCLEOTIDE SEQUENCE [LARGE SCALE GENOMIC DNA]</scope>
    <source>
        <strain evidence="6 7">CGMCC 1.11147</strain>
    </source>
</reference>
<dbReference type="Proteomes" id="UP000199004">
    <property type="component" value="Unassembled WGS sequence"/>
</dbReference>
<dbReference type="Gene3D" id="3.40.640.10">
    <property type="entry name" value="Type I PLP-dependent aspartate aminotransferase-like (Major domain)"/>
    <property type="match status" value="1"/>
</dbReference>
<dbReference type="STRING" id="1005944.SAMN05192576_3816"/>
<name>A0A1H0IJC3_9ACTN</name>
<dbReference type="RefSeq" id="WP_091026384.1">
    <property type="nucleotide sequence ID" value="NZ_BKAE01000009.1"/>
</dbReference>
<keyword evidence="3 4" id="KW-0663">Pyridoxal phosphate</keyword>